<dbReference type="Proteomes" id="UP001339911">
    <property type="component" value="Unassembled WGS sequence"/>
</dbReference>
<comment type="similarity">
    <text evidence="1 2">Belongs to the dTDP-4-dehydrorhamnose reductase family.</text>
</comment>
<evidence type="ECO:0000256" key="2">
    <source>
        <dbReference type="RuleBase" id="RU364082"/>
    </source>
</evidence>
<evidence type="ECO:0000256" key="3">
    <source>
        <dbReference type="SAM" id="MobiDB-lite"/>
    </source>
</evidence>
<dbReference type="EC" id="1.1.1.133" evidence="2"/>
<evidence type="ECO:0000313" key="5">
    <source>
        <dbReference type="EMBL" id="MEE6307627.1"/>
    </source>
</evidence>
<comment type="function">
    <text evidence="2">Catalyzes the reduction of dTDP-6-deoxy-L-lyxo-4-hexulose to yield dTDP-L-rhamnose.</text>
</comment>
<organism evidence="5 6">
    <name type="scientific">Plantactinospora veratri</name>
    <dbReference type="NCBI Taxonomy" id="1436122"/>
    <lineage>
        <taxon>Bacteria</taxon>
        <taxon>Bacillati</taxon>
        <taxon>Actinomycetota</taxon>
        <taxon>Actinomycetes</taxon>
        <taxon>Micromonosporales</taxon>
        <taxon>Micromonosporaceae</taxon>
        <taxon>Plantactinospora</taxon>
    </lineage>
</organism>
<dbReference type="RefSeq" id="WP_331208384.1">
    <property type="nucleotide sequence ID" value="NZ_JAZGQL010000008.1"/>
</dbReference>
<dbReference type="Gene3D" id="3.90.25.10">
    <property type="entry name" value="UDP-galactose 4-epimerase, domain 1"/>
    <property type="match status" value="1"/>
</dbReference>
<keyword evidence="2 5" id="KW-0560">Oxidoreductase</keyword>
<name>A0ABU7SCG7_9ACTN</name>
<evidence type="ECO:0000313" key="6">
    <source>
        <dbReference type="Proteomes" id="UP001339911"/>
    </source>
</evidence>
<dbReference type="InterPro" id="IPR036291">
    <property type="entry name" value="NAD(P)-bd_dom_sf"/>
</dbReference>
<sequence length="312" mass="32553">MTGAGGMLGRDLVAVLTARRQGRVTAATRSEVDLTDPAAVRAAVAGHGIVVNAAAWTDVDGAEQREAAATAVNGTGVANLAAACAEAGARLVHVSTDYVFDGDADQPYPEDAPTAPVNAYGRSKLVGELAVARLLPQTGYLVRTAWLYGAHGPNFVATMLRLAAVRRDLDVVDDQLGQPTWSYALAERLADLGAAAHHGAAPAGVYHGTASGRTTWCGLAREVFTLAGLDPDRIRPTSSDRFPRPARRPGYSVLGHAGWSRAGLAPMADWRTMLTDALRPDGTLRTARRSPAPAPAPAPGHASEQRISSGSR</sequence>
<gene>
    <name evidence="5" type="primary">rfbD</name>
    <name evidence="5" type="ORF">V1634_12410</name>
</gene>
<keyword evidence="6" id="KW-1185">Reference proteome</keyword>
<comment type="pathway">
    <text evidence="2">Carbohydrate biosynthesis; dTDP-L-rhamnose biosynthesis.</text>
</comment>
<dbReference type="CDD" id="cd05254">
    <property type="entry name" value="dTDP_HR_like_SDR_e"/>
    <property type="match status" value="1"/>
</dbReference>
<dbReference type="NCBIfam" id="TIGR01214">
    <property type="entry name" value="rmlD"/>
    <property type="match status" value="1"/>
</dbReference>
<accession>A0ABU7SCG7</accession>
<dbReference type="GO" id="GO:0008831">
    <property type="term" value="F:dTDP-4-dehydrorhamnose reductase activity"/>
    <property type="evidence" value="ECO:0007669"/>
    <property type="project" value="UniProtKB-EC"/>
</dbReference>
<proteinExistence type="inferred from homology"/>
<dbReference type="Pfam" id="PF04321">
    <property type="entry name" value="RmlD_sub_bind"/>
    <property type="match status" value="1"/>
</dbReference>
<dbReference type="Gene3D" id="3.40.50.720">
    <property type="entry name" value="NAD(P)-binding Rossmann-like Domain"/>
    <property type="match status" value="1"/>
</dbReference>
<dbReference type="InterPro" id="IPR029903">
    <property type="entry name" value="RmlD-like-bd"/>
</dbReference>
<dbReference type="SUPFAM" id="SSF51735">
    <property type="entry name" value="NAD(P)-binding Rossmann-fold domains"/>
    <property type="match status" value="1"/>
</dbReference>
<comment type="caution">
    <text evidence="5">The sequence shown here is derived from an EMBL/GenBank/DDBJ whole genome shotgun (WGS) entry which is preliminary data.</text>
</comment>
<dbReference type="PANTHER" id="PTHR10491:SF4">
    <property type="entry name" value="METHIONINE ADENOSYLTRANSFERASE 2 SUBUNIT BETA"/>
    <property type="match status" value="1"/>
</dbReference>
<dbReference type="InterPro" id="IPR005913">
    <property type="entry name" value="dTDP_dehydrorham_reduct"/>
</dbReference>
<dbReference type="EMBL" id="JAZGQL010000008">
    <property type="protein sequence ID" value="MEE6307627.1"/>
    <property type="molecule type" value="Genomic_DNA"/>
</dbReference>
<protein>
    <recommendedName>
        <fullName evidence="2">dTDP-4-dehydrorhamnose reductase</fullName>
        <ecNumber evidence="2">1.1.1.133</ecNumber>
    </recommendedName>
</protein>
<feature type="region of interest" description="Disordered" evidence="3">
    <location>
        <begin position="279"/>
        <end position="312"/>
    </location>
</feature>
<feature type="domain" description="RmlD-like substrate binding" evidence="4">
    <location>
        <begin position="1"/>
        <end position="279"/>
    </location>
</feature>
<reference evidence="5 6" key="1">
    <citation type="submission" date="2024-01" db="EMBL/GenBank/DDBJ databases">
        <title>Genome insights into Plantactinospora veratri sp. nov.</title>
        <authorList>
            <person name="Wang L."/>
        </authorList>
    </citation>
    <scope>NUCLEOTIDE SEQUENCE [LARGE SCALE GENOMIC DNA]</scope>
    <source>
        <strain evidence="5 6">NEAU-FHS4</strain>
    </source>
</reference>
<evidence type="ECO:0000259" key="4">
    <source>
        <dbReference type="Pfam" id="PF04321"/>
    </source>
</evidence>
<dbReference type="PANTHER" id="PTHR10491">
    <property type="entry name" value="DTDP-4-DEHYDRORHAMNOSE REDUCTASE"/>
    <property type="match status" value="1"/>
</dbReference>
<keyword evidence="2" id="KW-0521">NADP</keyword>
<evidence type="ECO:0000256" key="1">
    <source>
        <dbReference type="ARBA" id="ARBA00010944"/>
    </source>
</evidence>